<dbReference type="InterPro" id="IPR046906">
    <property type="entry name" value="Mab-21_HhH/H2TH-like"/>
</dbReference>
<evidence type="ECO:0000256" key="4">
    <source>
        <dbReference type="ARBA" id="ARBA00022729"/>
    </source>
</evidence>
<evidence type="ECO:0000259" key="8">
    <source>
        <dbReference type="Pfam" id="PF20266"/>
    </source>
</evidence>
<dbReference type="Proteomes" id="UP001066276">
    <property type="component" value="Chromosome 10"/>
</dbReference>
<feature type="domain" description="Mab-21-like HhH/H2TH-like" evidence="8">
    <location>
        <begin position="338"/>
        <end position="424"/>
    </location>
</feature>
<accession>A0AAV7M089</accession>
<keyword evidence="5 7" id="KW-1133">Transmembrane helix</keyword>
<proteinExistence type="inferred from homology"/>
<dbReference type="InterPro" id="IPR026250">
    <property type="entry name" value="ITPRIP-like"/>
</dbReference>
<evidence type="ECO:0000256" key="7">
    <source>
        <dbReference type="SAM" id="Phobius"/>
    </source>
</evidence>
<evidence type="ECO:0000313" key="9">
    <source>
        <dbReference type="EMBL" id="KAJ1097092.1"/>
    </source>
</evidence>
<comment type="subcellular location">
    <subcellularLocation>
        <location evidence="1">Membrane</location>
        <topology evidence="1">Single-pass type I membrane protein</topology>
    </subcellularLocation>
</comment>
<comment type="similarity">
    <text evidence="2">Belongs to the ITPRIP family.</text>
</comment>
<evidence type="ECO:0000256" key="5">
    <source>
        <dbReference type="ARBA" id="ARBA00022989"/>
    </source>
</evidence>
<protein>
    <recommendedName>
        <fullName evidence="8">Mab-21-like HhH/H2TH-like domain-containing protein</fullName>
    </recommendedName>
</protein>
<keyword evidence="3 7" id="KW-0812">Transmembrane</keyword>
<dbReference type="GO" id="GO:0016020">
    <property type="term" value="C:membrane"/>
    <property type="evidence" value="ECO:0007669"/>
    <property type="project" value="UniProtKB-SubCell"/>
</dbReference>
<gene>
    <name evidence="9" type="ORF">NDU88_002219</name>
</gene>
<dbReference type="PANTHER" id="PTHR10656:SF9">
    <property type="entry name" value="INOSITOL 1,4,5-TRISPHOSPHATE RECEPTOR-INTERACTING PROTEIN-LIKE 2"/>
    <property type="match status" value="1"/>
</dbReference>
<dbReference type="InterPro" id="IPR024810">
    <property type="entry name" value="MAB21L/cGLR"/>
</dbReference>
<dbReference type="Pfam" id="PF20266">
    <property type="entry name" value="Mab-21_C"/>
    <property type="match status" value="1"/>
</dbReference>
<dbReference type="PRINTS" id="PR02107">
    <property type="entry name" value="INOS145TPRIP"/>
</dbReference>
<dbReference type="PANTHER" id="PTHR10656">
    <property type="entry name" value="CELL FATE DETERMINING PROTEIN MAB21-RELATED"/>
    <property type="match status" value="1"/>
</dbReference>
<organism evidence="9 10">
    <name type="scientific">Pleurodeles waltl</name>
    <name type="common">Iberian ribbed newt</name>
    <dbReference type="NCBI Taxonomy" id="8319"/>
    <lineage>
        <taxon>Eukaryota</taxon>
        <taxon>Metazoa</taxon>
        <taxon>Chordata</taxon>
        <taxon>Craniata</taxon>
        <taxon>Vertebrata</taxon>
        <taxon>Euteleostomi</taxon>
        <taxon>Amphibia</taxon>
        <taxon>Batrachia</taxon>
        <taxon>Caudata</taxon>
        <taxon>Salamandroidea</taxon>
        <taxon>Salamandridae</taxon>
        <taxon>Pleurodelinae</taxon>
        <taxon>Pleurodeles</taxon>
    </lineage>
</organism>
<keyword evidence="4" id="KW-0732">Signal</keyword>
<evidence type="ECO:0000313" key="10">
    <source>
        <dbReference type="Proteomes" id="UP001066276"/>
    </source>
</evidence>
<name>A0AAV7M089_PLEWA</name>
<dbReference type="EMBL" id="JANPWB010000014">
    <property type="protein sequence ID" value="KAJ1097092.1"/>
    <property type="molecule type" value="Genomic_DNA"/>
</dbReference>
<keyword evidence="6 7" id="KW-0472">Membrane</keyword>
<evidence type="ECO:0000256" key="2">
    <source>
        <dbReference type="ARBA" id="ARBA00005554"/>
    </source>
</evidence>
<dbReference type="Gene3D" id="1.10.1410.40">
    <property type="match status" value="1"/>
</dbReference>
<dbReference type="SMART" id="SM01265">
    <property type="entry name" value="Mab-21"/>
    <property type="match status" value="1"/>
</dbReference>
<comment type="caution">
    <text evidence="9">The sequence shown here is derived from an EMBL/GenBank/DDBJ whole genome shotgun (WGS) entry which is preliminary data.</text>
</comment>
<dbReference type="Gene3D" id="3.30.460.90">
    <property type="match status" value="1"/>
</dbReference>
<feature type="transmembrane region" description="Helical" evidence="7">
    <location>
        <begin position="12"/>
        <end position="30"/>
    </location>
</feature>
<sequence length="492" mass="54675">MPAAYSLNLRVFWSLVLCLSAGALCLLHGLRKREGERDPAAPSSSFPLLGVSALLLLCYLLLRHCGPPTPRAPPPRPSQPAPAAYSPAARRALLEVYYEQRLRLSPHLLGHSKAHVRQVVGALLRAGKARPQEPGLGLRGDFVTVGSAYEQHKVGSPDGFDVLVPLRLPQGLGAELQRGPDGILCRLSPAPRRPEASPAYGHFTAAFCSPTSNGTLLLCPAAVLRWFQQRMQRCLGLIRFQFQERCNIRLSAGPEQHRLTLHILPRSDYVCCHLSMAVRLIPALGLGEGLFLTVQPWPQGLFLPAHSRPSQSRWDLNLSRLEQKLLGWAREQAPADSCHLKCLQIMKGVRDLTCQALDGHLSAQLASALSSYTLKTVLFYLLHRGSFQEWSEPFLLERLEDFVFFLSRALQRRALMHFFMGNSNVPEVLALPRALKEASPVNLLADFDASLLEMAAVRLLDTWSRIPQVLEALSQKRYLPKQPPRCHHTSTS</sequence>
<reference evidence="9" key="1">
    <citation type="journal article" date="2022" name="bioRxiv">
        <title>Sequencing and chromosome-scale assembly of the giantPleurodeles waltlgenome.</title>
        <authorList>
            <person name="Brown T."/>
            <person name="Elewa A."/>
            <person name="Iarovenko S."/>
            <person name="Subramanian E."/>
            <person name="Araus A.J."/>
            <person name="Petzold A."/>
            <person name="Susuki M."/>
            <person name="Suzuki K.-i.T."/>
            <person name="Hayashi T."/>
            <person name="Toyoda A."/>
            <person name="Oliveira C."/>
            <person name="Osipova E."/>
            <person name="Leigh N.D."/>
            <person name="Simon A."/>
            <person name="Yun M.H."/>
        </authorList>
    </citation>
    <scope>NUCLEOTIDE SEQUENCE</scope>
    <source>
        <strain evidence="9">20211129_DDA</strain>
        <tissue evidence="9">Liver</tissue>
    </source>
</reference>
<keyword evidence="10" id="KW-1185">Reference proteome</keyword>
<evidence type="ECO:0000256" key="6">
    <source>
        <dbReference type="ARBA" id="ARBA00023136"/>
    </source>
</evidence>
<evidence type="ECO:0000256" key="3">
    <source>
        <dbReference type="ARBA" id="ARBA00022692"/>
    </source>
</evidence>
<evidence type="ECO:0000256" key="1">
    <source>
        <dbReference type="ARBA" id="ARBA00004479"/>
    </source>
</evidence>
<dbReference type="AlphaFoldDB" id="A0AAV7M089"/>
<feature type="transmembrane region" description="Helical" evidence="7">
    <location>
        <begin position="42"/>
        <end position="62"/>
    </location>
</feature>